<organism evidence="1 2">
    <name type="scientific">Salmonella enterica subsp. arizonae</name>
    <dbReference type="NCBI Taxonomy" id="59203"/>
    <lineage>
        <taxon>Bacteria</taxon>
        <taxon>Pseudomonadati</taxon>
        <taxon>Pseudomonadota</taxon>
        <taxon>Gammaproteobacteria</taxon>
        <taxon>Enterobacterales</taxon>
        <taxon>Enterobacteriaceae</taxon>
        <taxon>Salmonella</taxon>
    </lineage>
</organism>
<accession>A0A379SWV1</accession>
<dbReference type="EMBL" id="UGXD01000002">
    <property type="protein sequence ID" value="SUG33989.1"/>
    <property type="molecule type" value="Genomic_DNA"/>
</dbReference>
<reference evidence="1 2" key="1">
    <citation type="submission" date="2018-06" db="EMBL/GenBank/DDBJ databases">
        <authorList>
            <consortium name="Pathogen Informatics"/>
            <person name="Doyle S."/>
        </authorList>
    </citation>
    <scope>NUCLEOTIDE SEQUENCE [LARGE SCALE GENOMIC DNA]</scope>
    <source>
        <strain evidence="1 2">NCTC7304</strain>
    </source>
</reference>
<protein>
    <submittedName>
        <fullName evidence="1">Uncharacterized protein</fullName>
    </submittedName>
</protein>
<gene>
    <name evidence="1" type="ORF">NCTC7304_03486</name>
</gene>
<dbReference type="AlphaFoldDB" id="A0A379SWV1"/>
<sequence>MKSFLQSMLFGLLLVAVVFGALIEYKFLMNFGG</sequence>
<dbReference type="Proteomes" id="UP000254762">
    <property type="component" value="Unassembled WGS sequence"/>
</dbReference>
<proteinExistence type="predicted"/>
<name>A0A379SWV1_SALER</name>
<evidence type="ECO:0000313" key="2">
    <source>
        <dbReference type="Proteomes" id="UP000254762"/>
    </source>
</evidence>
<evidence type="ECO:0000313" key="1">
    <source>
        <dbReference type="EMBL" id="SUG33989.1"/>
    </source>
</evidence>